<evidence type="ECO:0000256" key="1">
    <source>
        <dbReference type="ARBA" id="ARBA00022729"/>
    </source>
</evidence>
<dbReference type="SUPFAM" id="SSF75011">
    <property type="entry name" value="3-carboxy-cis,cis-mucoante lactonizing enzyme"/>
    <property type="match status" value="1"/>
</dbReference>
<evidence type="ECO:0000313" key="7">
    <source>
        <dbReference type="Proteomes" id="UP000237968"/>
    </source>
</evidence>
<dbReference type="AlphaFoldDB" id="A0A2S9XRP9"/>
<evidence type="ECO:0000256" key="2">
    <source>
        <dbReference type="ARBA" id="ARBA00022737"/>
    </source>
</evidence>
<keyword evidence="2" id="KW-0677">Repeat</keyword>
<gene>
    <name evidence="6" type="ORF">ENSA5_38220</name>
</gene>
<accession>A0A2S9XRP9</accession>
<keyword evidence="7" id="KW-1185">Reference proteome</keyword>
<dbReference type="Proteomes" id="UP000237968">
    <property type="component" value="Unassembled WGS sequence"/>
</dbReference>
<dbReference type="PANTHER" id="PTHR42754">
    <property type="entry name" value="ENDOGLUCANASE"/>
    <property type="match status" value="1"/>
</dbReference>
<comment type="caution">
    <text evidence="6">The sequence shown here is derived from an EMBL/GenBank/DDBJ whole genome shotgun (WGS) entry which is preliminary data.</text>
</comment>
<organism evidence="6 7">
    <name type="scientific">Enhygromyxa salina</name>
    <dbReference type="NCBI Taxonomy" id="215803"/>
    <lineage>
        <taxon>Bacteria</taxon>
        <taxon>Pseudomonadati</taxon>
        <taxon>Myxococcota</taxon>
        <taxon>Polyangia</taxon>
        <taxon>Nannocystales</taxon>
        <taxon>Nannocystaceae</taxon>
        <taxon>Enhygromyxa</taxon>
    </lineage>
</organism>
<dbReference type="EMBL" id="PVNK01000168">
    <property type="protein sequence ID" value="PRP95539.1"/>
    <property type="molecule type" value="Genomic_DNA"/>
</dbReference>
<dbReference type="NCBIfam" id="TIGR02232">
    <property type="entry name" value="myxo_disulf_rpt"/>
    <property type="match status" value="1"/>
</dbReference>
<feature type="signal peptide" evidence="5">
    <location>
        <begin position="1"/>
        <end position="20"/>
    </location>
</feature>
<evidence type="ECO:0000256" key="3">
    <source>
        <dbReference type="ARBA" id="ARBA00023157"/>
    </source>
</evidence>
<protein>
    <submittedName>
        <fullName evidence="6">Uncharacterized protein</fullName>
    </submittedName>
</protein>
<feature type="compositionally biased region" description="Acidic residues" evidence="4">
    <location>
        <begin position="37"/>
        <end position="61"/>
    </location>
</feature>
<evidence type="ECO:0000256" key="5">
    <source>
        <dbReference type="SAM" id="SignalP"/>
    </source>
</evidence>
<dbReference type="PROSITE" id="PS51257">
    <property type="entry name" value="PROKAR_LIPOPROTEIN"/>
    <property type="match status" value="1"/>
</dbReference>
<feature type="compositionally biased region" description="Acidic residues" evidence="4">
    <location>
        <begin position="69"/>
        <end position="86"/>
    </location>
</feature>
<dbReference type="RefSeq" id="WP_146155875.1">
    <property type="nucleotide sequence ID" value="NZ_PVNK01000168.1"/>
</dbReference>
<dbReference type="PANTHER" id="PTHR42754:SF1">
    <property type="entry name" value="LIPOPROTEIN"/>
    <property type="match status" value="1"/>
</dbReference>
<proteinExistence type="predicted"/>
<sequence>MHRLPFALGLSALILTGCPAADDTAETADPETSTGDGDGDTGDTGDTEEGDGDGDPGDGDGDTGSCGDGELDDGEECDDGNNDDGDGCSSTCQVSECGLAWAVSMDVPSSTAGAFEVAMGDDGSIFAAGVAVNADNDAWAAKWNADGTLAWQQSYDSGNGNDAATGIALGAGGEIYLAGWMEGAGDDLWYAQIDPSSGAEIWAVTVAGDLMIMDGDDLGTGIAVDPSGDLIVAGRLRVGDGDDDIWVRKASAADGAEIWTSTWTGVGDGMFSTDRAGPVTVADDGTIWVAAREHVDFNTQEATALKFDGDGNFVSMIQPQAGGDHQHDVIDIVADGGSVYFAMQKNDFPYRGWLYKFGSDGSEEWVKTEEDWIIGGEDWAVRGIGIDGAGHVGVGGVFSNEDPDEGIDWGEAWVARLDGAGEFVCRSSHMIDDGMLIPPSLSVDAAGFNASGFGVVGIETAGQGNATKLWTGFFKP</sequence>
<evidence type="ECO:0000313" key="6">
    <source>
        <dbReference type="EMBL" id="PRP95539.1"/>
    </source>
</evidence>
<evidence type="ECO:0000256" key="4">
    <source>
        <dbReference type="SAM" id="MobiDB-lite"/>
    </source>
</evidence>
<dbReference type="InterPro" id="IPR011936">
    <property type="entry name" value="Myxo_disulph_rpt"/>
</dbReference>
<keyword evidence="3" id="KW-1015">Disulfide bond</keyword>
<name>A0A2S9XRP9_9BACT</name>
<reference evidence="6 7" key="1">
    <citation type="submission" date="2018-03" db="EMBL/GenBank/DDBJ databases">
        <title>Draft Genome Sequences of the Obligatory Marine Myxobacteria Enhygromyxa salina SWB005.</title>
        <authorList>
            <person name="Poehlein A."/>
            <person name="Moghaddam J.A."/>
            <person name="Harms H."/>
            <person name="Alanjari M."/>
            <person name="Koenig G.M."/>
            <person name="Daniel R."/>
            <person name="Schaeberle T.F."/>
        </authorList>
    </citation>
    <scope>NUCLEOTIDE SEQUENCE [LARGE SCALE GENOMIC DNA]</scope>
    <source>
        <strain evidence="6 7">SWB005</strain>
    </source>
</reference>
<feature type="chain" id="PRO_5015430498" evidence="5">
    <location>
        <begin position="21"/>
        <end position="476"/>
    </location>
</feature>
<dbReference type="OrthoDB" id="5507533at2"/>
<feature type="region of interest" description="Disordered" evidence="4">
    <location>
        <begin position="21"/>
        <end position="88"/>
    </location>
</feature>
<keyword evidence="1 5" id="KW-0732">Signal</keyword>